<comment type="caution">
    <text evidence="1">The sequence shown here is derived from an EMBL/GenBank/DDBJ whole genome shotgun (WGS) entry which is preliminary data.</text>
</comment>
<protein>
    <submittedName>
        <fullName evidence="1">Uncharacterized protein</fullName>
    </submittedName>
</protein>
<reference evidence="1" key="1">
    <citation type="submission" date="2019-08" db="EMBL/GenBank/DDBJ databases">
        <authorList>
            <person name="Kucharzyk K."/>
            <person name="Murdoch R.W."/>
            <person name="Higgins S."/>
            <person name="Loffler F."/>
        </authorList>
    </citation>
    <scope>NUCLEOTIDE SEQUENCE</scope>
</reference>
<sequence>MVEVVALAGTLAHAGEHGEARVRLGDVVDQFHHVDGLADAGAAEQADLAALGERADQVDNLDAGFEQIDGRRQFVELRRGGVDFTQLVAVDRASFVDRTAEHVHDATQRAHADRHRDAGTGVVNLHAAAQAVG</sequence>
<accession>A0A645F7K5</accession>
<dbReference type="AlphaFoldDB" id="A0A645F7K5"/>
<dbReference type="EMBL" id="VSSQ01055429">
    <property type="protein sequence ID" value="MPN09329.1"/>
    <property type="molecule type" value="Genomic_DNA"/>
</dbReference>
<evidence type="ECO:0000313" key="1">
    <source>
        <dbReference type="EMBL" id="MPN09329.1"/>
    </source>
</evidence>
<proteinExistence type="predicted"/>
<organism evidence="1">
    <name type="scientific">bioreactor metagenome</name>
    <dbReference type="NCBI Taxonomy" id="1076179"/>
    <lineage>
        <taxon>unclassified sequences</taxon>
        <taxon>metagenomes</taxon>
        <taxon>ecological metagenomes</taxon>
    </lineage>
</organism>
<gene>
    <name evidence="1" type="ORF">SDC9_156618</name>
</gene>
<name>A0A645F7K5_9ZZZZ</name>